<evidence type="ECO:0000256" key="15">
    <source>
        <dbReference type="ARBA" id="ARBA00022833"/>
    </source>
</evidence>
<comment type="catalytic activity">
    <reaction evidence="19">
        <text>L-threonyl-[protein] + ATP = O-phospho-L-threonyl-[protein] + ADP + H(+)</text>
        <dbReference type="Rhea" id="RHEA:46608"/>
        <dbReference type="Rhea" id="RHEA-COMP:11060"/>
        <dbReference type="Rhea" id="RHEA-COMP:11605"/>
        <dbReference type="ChEBI" id="CHEBI:15378"/>
        <dbReference type="ChEBI" id="CHEBI:30013"/>
        <dbReference type="ChEBI" id="CHEBI:30616"/>
        <dbReference type="ChEBI" id="CHEBI:61977"/>
        <dbReference type="ChEBI" id="CHEBI:456216"/>
        <dbReference type="EC" id="2.7.11.13"/>
    </reaction>
</comment>
<evidence type="ECO:0000259" key="21">
    <source>
        <dbReference type="PROSITE" id="PS50003"/>
    </source>
</evidence>
<dbReference type="FunFam" id="3.30.200.20:FF:000042">
    <property type="entry name" value="Aurora kinase A"/>
    <property type="match status" value="1"/>
</dbReference>
<dbReference type="OrthoDB" id="10252171at2759"/>
<dbReference type="InterPro" id="IPR000719">
    <property type="entry name" value="Prot_kinase_dom"/>
</dbReference>
<dbReference type="SMART" id="SM00233">
    <property type="entry name" value="PH"/>
    <property type="match status" value="1"/>
</dbReference>
<dbReference type="PROSITE" id="PS00107">
    <property type="entry name" value="PROTEIN_KINASE_ATP"/>
    <property type="match status" value="1"/>
</dbReference>
<evidence type="ECO:0000256" key="3">
    <source>
        <dbReference type="ARBA" id="ARBA00004496"/>
    </source>
</evidence>
<dbReference type="Pfam" id="PF00069">
    <property type="entry name" value="Pkinase"/>
    <property type="match status" value="1"/>
</dbReference>
<evidence type="ECO:0000256" key="7">
    <source>
        <dbReference type="ARBA" id="ARBA00022527"/>
    </source>
</evidence>
<evidence type="ECO:0000313" key="24">
    <source>
        <dbReference type="EMBL" id="CAG9538352.1"/>
    </source>
</evidence>
<dbReference type="PANTHER" id="PTHR22968">
    <property type="entry name" value="PROTEIN KINASE C, MU"/>
    <property type="match status" value="1"/>
</dbReference>
<reference evidence="24" key="1">
    <citation type="submission" date="2021-09" db="EMBL/GenBank/DDBJ databases">
        <authorList>
            <consortium name="Pathogen Informatics"/>
        </authorList>
    </citation>
    <scope>NUCLEOTIDE SEQUENCE</scope>
</reference>
<dbReference type="PANTHER" id="PTHR22968:SF15">
    <property type="entry name" value="SERINE_THREONINE-PROTEIN KINASE DKF-1"/>
    <property type="match status" value="1"/>
</dbReference>
<evidence type="ECO:0000256" key="8">
    <source>
        <dbReference type="ARBA" id="ARBA00022553"/>
    </source>
</evidence>
<keyword evidence="13" id="KW-0863">Zinc-finger</keyword>
<dbReference type="InterPro" id="IPR011009">
    <property type="entry name" value="Kinase-like_dom_sf"/>
</dbReference>
<dbReference type="Pfam" id="PF25525">
    <property type="entry name" value="Ubiquitin_PRKD1_N"/>
    <property type="match status" value="1"/>
</dbReference>
<accession>A0A8J2M326</accession>
<keyword evidence="6" id="KW-0963">Cytoplasm</keyword>
<dbReference type="PROSITE" id="PS00108">
    <property type="entry name" value="PROTEIN_KINASE_ST"/>
    <property type="match status" value="1"/>
</dbReference>
<dbReference type="InterPro" id="IPR011993">
    <property type="entry name" value="PH-like_dom_sf"/>
</dbReference>
<dbReference type="SMART" id="SM00220">
    <property type="entry name" value="S_TKc"/>
    <property type="match status" value="1"/>
</dbReference>
<evidence type="ECO:0000256" key="2">
    <source>
        <dbReference type="ARBA" id="ARBA00004370"/>
    </source>
</evidence>
<evidence type="ECO:0000259" key="22">
    <source>
        <dbReference type="PROSITE" id="PS50011"/>
    </source>
</evidence>
<dbReference type="GO" id="GO:0005829">
    <property type="term" value="C:cytosol"/>
    <property type="evidence" value="ECO:0007669"/>
    <property type="project" value="TreeGrafter"/>
</dbReference>
<evidence type="ECO:0000259" key="23">
    <source>
        <dbReference type="PROSITE" id="PS50081"/>
    </source>
</evidence>
<dbReference type="PROSITE" id="PS50081">
    <property type="entry name" value="ZF_DAG_PE_2"/>
    <property type="match status" value="2"/>
</dbReference>
<keyword evidence="7" id="KW-0723">Serine/threonine-protein kinase</keyword>
<dbReference type="GO" id="GO:0004697">
    <property type="term" value="F:diacylglycerol-dependent serine/threonine kinase activity"/>
    <property type="evidence" value="ECO:0007669"/>
    <property type="project" value="UniProtKB-EC"/>
</dbReference>
<dbReference type="GO" id="GO:0035556">
    <property type="term" value="P:intracellular signal transduction"/>
    <property type="evidence" value="ECO:0007669"/>
    <property type="project" value="TreeGrafter"/>
</dbReference>
<keyword evidence="11" id="KW-0677">Repeat</keyword>
<evidence type="ECO:0000256" key="12">
    <source>
        <dbReference type="ARBA" id="ARBA00022741"/>
    </source>
</evidence>
<dbReference type="Gene3D" id="2.30.29.30">
    <property type="entry name" value="Pleckstrin-homology domain (PH domain)/Phosphotyrosine-binding domain (PTB)"/>
    <property type="match status" value="1"/>
</dbReference>
<dbReference type="GO" id="GO:0016020">
    <property type="term" value="C:membrane"/>
    <property type="evidence" value="ECO:0007669"/>
    <property type="project" value="UniProtKB-SubCell"/>
</dbReference>
<dbReference type="AlphaFoldDB" id="A0A8J2M326"/>
<dbReference type="GO" id="GO:0005524">
    <property type="term" value="F:ATP binding"/>
    <property type="evidence" value="ECO:0007669"/>
    <property type="project" value="UniProtKB-UniRule"/>
</dbReference>
<evidence type="ECO:0000256" key="13">
    <source>
        <dbReference type="ARBA" id="ARBA00022771"/>
    </source>
</evidence>
<evidence type="ECO:0000256" key="20">
    <source>
        <dbReference type="PROSITE-ProRule" id="PRU10141"/>
    </source>
</evidence>
<protein>
    <recommendedName>
        <fullName evidence="5">protein kinase C</fullName>
        <ecNumber evidence="5">2.7.11.13</ecNumber>
    </recommendedName>
</protein>
<keyword evidence="17" id="KW-0460">Magnesium</keyword>
<dbReference type="InterPro" id="IPR002219">
    <property type="entry name" value="PKC_DAG/PE"/>
</dbReference>
<evidence type="ECO:0000256" key="19">
    <source>
        <dbReference type="ARBA" id="ARBA00047272"/>
    </source>
</evidence>
<organism evidence="24 25">
    <name type="scientific">Cercopithifilaria johnstoni</name>
    <dbReference type="NCBI Taxonomy" id="2874296"/>
    <lineage>
        <taxon>Eukaryota</taxon>
        <taxon>Metazoa</taxon>
        <taxon>Ecdysozoa</taxon>
        <taxon>Nematoda</taxon>
        <taxon>Chromadorea</taxon>
        <taxon>Rhabditida</taxon>
        <taxon>Spirurina</taxon>
        <taxon>Spiruromorpha</taxon>
        <taxon>Filarioidea</taxon>
        <taxon>Onchocercidae</taxon>
        <taxon>Cercopithifilaria</taxon>
    </lineage>
</organism>
<dbReference type="SMART" id="SM00109">
    <property type="entry name" value="C1"/>
    <property type="match status" value="2"/>
</dbReference>
<dbReference type="PROSITE" id="PS00479">
    <property type="entry name" value="ZF_DAG_PE_1"/>
    <property type="match status" value="1"/>
</dbReference>
<keyword evidence="15" id="KW-0862">Zinc</keyword>
<name>A0A8J2M326_9BILA</name>
<proteinExistence type="inferred from homology"/>
<evidence type="ECO:0000256" key="16">
    <source>
        <dbReference type="ARBA" id="ARBA00022840"/>
    </source>
</evidence>
<dbReference type="PROSITE" id="PS50003">
    <property type="entry name" value="PH_DOMAIN"/>
    <property type="match status" value="1"/>
</dbReference>
<sequence>MNNSSLNNTNNLGINGNNDDVAAMDTWEDRRISITLQYGSVKEVLVLERSDNPQQFESLCERARQMAEKHYDGKLANGCELHLFRHDYNSPNMLQHLASVTQLDNGCKVEIILIDRNERPTRPHVLAVASYMTPTFCDYCGEILVGLIKQGLQCAKCRCNFHKKCAFAPRNNCAKNNLTAIFPSTASTDDLRCQQDTSFALPHTLAVHNYKTLTICKVCDKMLIGLMKQGLRCRDCKVNVHRKCASLLPMNCQIADGAITPSFDQLSVDDDTSLLSTAYDEARIHEENDSMIPLSRLPGQASTRITNRQPTVEGWMIHFMLDQPERRLRHYWILTGGAINMYNEYNEGNKIRVNPHRIYRTIPLGGIMVLTPYNGPPIHSSFPAHCFEIRTTSHMVYCVGENLDVYGAPPSKVPRHANSKSNSNAQMWFQALQQALRPPPSRNDSSNTEPALQFTELYQILGDKTLGSGQFGTVYAGVHRQSGREVAVKVIAKDRFSKKSSAGVETLRSEVAILQSISHCGIIKLESMFETKDKIFVVMEKMNGDMLEMILSQAAGRLDERVTKFLIMQILCALRYLHSKGIAHCDLKPENVLLSDLVNAFPQTKLCDFGYARFIGDAQFRKTIVGTPAYLAPEVLQKRGYNKSLDMWSVGVIIYVTLSGTFPFNDGEEIAEQIQNAAFMFPTESWQQISREAIDLIQRLLKVKIEERLSIDECMKHEWLGGAQVYMDLRRLELQLGGERYLTNVDDDARYAHFLAGQGLIPQHVSPSLI</sequence>
<evidence type="ECO:0000256" key="5">
    <source>
        <dbReference type="ARBA" id="ARBA00012429"/>
    </source>
</evidence>
<dbReference type="GO" id="GO:0007200">
    <property type="term" value="P:phospholipase C-activating G protein-coupled receptor signaling pathway"/>
    <property type="evidence" value="ECO:0007669"/>
    <property type="project" value="TreeGrafter"/>
</dbReference>
<dbReference type="CDD" id="cd20797">
    <property type="entry name" value="C1_CeDKF1-like_rpt1"/>
    <property type="match status" value="1"/>
</dbReference>
<evidence type="ECO:0000256" key="11">
    <source>
        <dbReference type="ARBA" id="ARBA00022737"/>
    </source>
</evidence>
<feature type="domain" description="PH" evidence="21">
    <location>
        <begin position="309"/>
        <end position="437"/>
    </location>
</feature>
<dbReference type="GO" id="GO:0008270">
    <property type="term" value="F:zinc ion binding"/>
    <property type="evidence" value="ECO:0007669"/>
    <property type="project" value="UniProtKB-KW"/>
</dbReference>
<comment type="cofactor">
    <cofactor evidence="1">
        <name>Mg(2+)</name>
        <dbReference type="ChEBI" id="CHEBI:18420"/>
    </cofactor>
</comment>
<feature type="domain" description="Phorbol-ester/DAG-type" evidence="23">
    <location>
        <begin position="123"/>
        <end position="173"/>
    </location>
</feature>
<dbReference type="FunFam" id="3.30.60.20:FF:000021">
    <property type="entry name" value="Serine/threonine-protein kinase"/>
    <property type="match status" value="1"/>
</dbReference>
<dbReference type="InterPro" id="IPR046349">
    <property type="entry name" value="C1-like_sf"/>
</dbReference>
<dbReference type="CDD" id="cd01239">
    <property type="entry name" value="PH_PKD"/>
    <property type="match status" value="1"/>
</dbReference>
<evidence type="ECO:0000256" key="1">
    <source>
        <dbReference type="ARBA" id="ARBA00001946"/>
    </source>
</evidence>
<dbReference type="SUPFAM" id="SSF50729">
    <property type="entry name" value="PH domain-like"/>
    <property type="match status" value="1"/>
</dbReference>
<dbReference type="InterPro" id="IPR057764">
    <property type="entry name" value="Ubiquitin_PRKD1-3_N"/>
</dbReference>
<evidence type="ECO:0000256" key="17">
    <source>
        <dbReference type="ARBA" id="ARBA00022842"/>
    </source>
</evidence>
<keyword evidence="12 20" id="KW-0547">Nucleotide-binding</keyword>
<dbReference type="InterPro" id="IPR008271">
    <property type="entry name" value="Ser/Thr_kinase_AS"/>
</dbReference>
<dbReference type="Gene3D" id="3.30.60.20">
    <property type="match status" value="2"/>
</dbReference>
<keyword evidence="18" id="KW-0472">Membrane</keyword>
<dbReference type="Pfam" id="PF00130">
    <property type="entry name" value="C1_1"/>
    <property type="match status" value="2"/>
</dbReference>
<dbReference type="Gene3D" id="1.10.510.10">
    <property type="entry name" value="Transferase(Phosphotransferase) domain 1"/>
    <property type="match status" value="1"/>
</dbReference>
<feature type="domain" description="Protein kinase" evidence="22">
    <location>
        <begin position="460"/>
        <end position="720"/>
    </location>
</feature>
<evidence type="ECO:0000256" key="6">
    <source>
        <dbReference type="ARBA" id="ARBA00022490"/>
    </source>
</evidence>
<evidence type="ECO:0000256" key="4">
    <source>
        <dbReference type="ARBA" id="ARBA00008582"/>
    </source>
</evidence>
<keyword evidence="16 20" id="KW-0067">ATP-binding</keyword>
<dbReference type="SUPFAM" id="SSF57889">
    <property type="entry name" value="Cysteine-rich domain"/>
    <property type="match status" value="2"/>
</dbReference>
<comment type="caution">
    <text evidence="24">The sequence shown here is derived from an EMBL/GenBank/DDBJ whole genome shotgun (WGS) entry which is preliminary data.</text>
</comment>
<dbReference type="InterPro" id="IPR017441">
    <property type="entry name" value="Protein_kinase_ATP_BS"/>
</dbReference>
<feature type="binding site" evidence="20">
    <location>
        <position position="493"/>
    </location>
    <ligand>
        <name>ATP</name>
        <dbReference type="ChEBI" id="CHEBI:30616"/>
    </ligand>
</feature>
<gene>
    <name evidence="24" type="ORF">CJOHNSTONI_LOCUS8068</name>
</gene>
<keyword evidence="10" id="KW-0479">Metal-binding</keyword>
<keyword evidence="14" id="KW-0418">Kinase</keyword>
<comment type="subcellular location">
    <subcellularLocation>
        <location evidence="3">Cytoplasm</location>
    </subcellularLocation>
    <subcellularLocation>
        <location evidence="2">Membrane</location>
    </subcellularLocation>
</comment>
<dbReference type="InterPro" id="IPR001849">
    <property type="entry name" value="PH_domain"/>
</dbReference>
<feature type="domain" description="Phorbol-ester/DAG-type" evidence="23">
    <location>
        <begin position="202"/>
        <end position="252"/>
    </location>
</feature>
<comment type="similarity">
    <text evidence="4">Belongs to the protein kinase superfamily. CAMK Ser/Thr protein kinase family. PKD subfamily.</text>
</comment>
<keyword evidence="25" id="KW-1185">Reference proteome</keyword>
<dbReference type="CDD" id="cd20798">
    <property type="entry name" value="C1_CeDKF1-like_rpt2"/>
    <property type="match status" value="1"/>
</dbReference>
<dbReference type="EC" id="2.7.11.13" evidence="5"/>
<dbReference type="EMBL" id="CAKAEH010001648">
    <property type="protein sequence ID" value="CAG9538352.1"/>
    <property type="molecule type" value="Genomic_DNA"/>
</dbReference>
<evidence type="ECO:0000313" key="25">
    <source>
        <dbReference type="Proteomes" id="UP000746747"/>
    </source>
</evidence>
<evidence type="ECO:0000256" key="18">
    <source>
        <dbReference type="ARBA" id="ARBA00023136"/>
    </source>
</evidence>
<dbReference type="Proteomes" id="UP000746747">
    <property type="component" value="Unassembled WGS sequence"/>
</dbReference>
<evidence type="ECO:0000256" key="9">
    <source>
        <dbReference type="ARBA" id="ARBA00022679"/>
    </source>
</evidence>
<keyword evidence="8" id="KW-0597">Phosphoprotein</keyword>
<dbReference type="SUPFAM" id="SSF56112">
    <property type="entry name" value="Protein kinase-like (PK-like)"/>
    <property type="match status" value="1"/>
</dbReference>
<dbReference type="PROSITE" id="PS50011">
    <property type="entry name" value="PROTEIN_KINASE_DOM"/>
    <property type="match status" value="1"/>
</dbReference>
<evidence type="ECO:0000256" key="10">
    <source>
        <dbReference type="ARBA" id="ARBA00022723"/>
    </source>
</evidence>
<keyword evidence="9" id="KW-0808">Transferase</keyword>
<dbReference type="FunFam" id="1.10.510.10:FF:000571">
    <property type="entry name" value="Maternal embryonic leucine zipper kinase"/>
    <property type="match status" value="1"/>
</dbReference>
<evidence type="ECO:0000256" key="14">
    <source>
        <dbReference type="ARBA" id="ARBA00022777"/>
    </source>
</evidence>